<protein>
    <submittedName>
        <fullName evidence="1 3">Uncharacterized protein</fullName>
    </submittedName>
</protein>
<accession>A0A0M3JI02</accession>
<reference evidence="3" key="1">
    <citation type="submission" date="2017-02" db="UniProtKB">
        <authorList>
            <consortium name="WormBaseParasite"/>
        </authorList>
    </citation>
    <scope>IDENTIFICATION</scope>
</reference>
<name>A0A0M3JI02_ANISI</name>
<reference evidence="1 2" key="2">
    <citation type="submission" date="2018-11" db="EMBL/GenBank/DDBJ databases">
        <authorList>
            <consortium name="Pathogen Informatics"/>
        </authorList>
    </citation>
    <scope>NUCLEOTIDE SEQUENCE [LARGE SCALE GENOMIC DNA]</scope>
</reference>
<keyword evidence="2" id="KW-1185">Reference proteome</keyword>
<gene>
    <name evidence="1" type="ORF">ASIM_LOCUS7039</name>
</gene>
<sequence>MDSGIADREQEDNERNAHLLSAHFDENSSSSCDAAIRWPYRSELHEQSPRGSLSRTRFSSCIDTKANNIYLTTEYAPTSKDVPSESNI</sequence>
<dbReference type="Proteomes" id="UP000267096">
    <property type="component" value="Unassembled WGS sequence"/>
</dbReference>
<dbReference type="EMBL" id="UYRR01016344">
    <property type="protein sequence ID" value="VDK28386.1"/>
    <property type="molecule type" value="Genomic_DNA"/>
</dbReference>
<organism evidence="3">
    <name type="scientific">Anisakis simplex</name>
    <name type="common">Herring worm</name>
    <dbReference type="NCBI Taxonomy" id="6269"/>
    <lineage>
        <taxon>Eukaryota</taxon>
        <taxon>Metazoa</taxon>
        <taxon>Ecdysozoa</taxon>
        <taxon>Nematoda</taxon>
        <taxon>Chromadorea</taxon>
        <taxon>Rhabditida</taxon>
        <taxon>Spirurina</taxon>
        <taxon>Ascaridomorpha</taxon>
        <taxon>Ascaridoidea</taxon>
        <taxon>Anisakidae</taxon>
        <taxon>Anisakis</taxon>
        <taxon>Anisakis simplex complex</taxon>
    </lineage>
</organism>
<dbReference type="AlphaFoldDB" id="A0A0M3JI02"/>
<proteinExistence type="predicted"/>
<evidence type="ECO:0000313" key="2">
    <source>
        <dbReference type="Proteomes" id="UP000267096"/>
    </source>
</evidence>
<evidence type="ECO:0000313" key="1">
    <source>
        <dbReference type="EMBL" id="VDK28386.1"/>
    </source>
</evidence>
<evidence type="ECO:0000313" key="3">
    <source>
        <dbReference type="WBParaSite" id="ASIM_0000726701-mRNA-1"/>
    </source>
</evidence>
<dbReference type="WBParaSite" id="ASIM_0000726701-mRNA-1">
    <property type="protein sequence ID" value="ASIM_0000726701-mRNA-1"/>
    <property type="gene ID" value="ASIM_0000726701"/>
</dbReference>